<dbReference type="AlphaFoldDB" id="A0A0R1M9E7"/>
<dbReference type="PATRIC" id="fig|1293597.4.peg.1276"/>
<accession>A0A0R1M9E7</accession>
<proteinExistence type="predicted"/>
<dbReference type="eggNOG" id="ENOG5032VG5">
    <property type="taxonomic scope" value="Bacteria"/>
</dbReference>
<organism evidence="1 2">
    <name type="scientific">Lactobacillus equicursoris DSM 19284 = JCM 14600 = CIP 110162</name>
    <dbReference type="NCBI Taxonomy" id="1293597"/>
    <lineage>
        <taxon>Bacteria</taxon>
        <taxon>Bacillati</taxon>
        <taxon>Bacillota</taxon>
        <taxon>Bacilli</taxon>
        <taxon>Lactobacillales</taxon>
        <taxon>Lactobacillaceae</taxon>
        <taxon>Lactobacillus</taxon>
    </lineage>
</organism>
<name>A0A0R1M9E7_9LACO</name>
<sequence>MDGRAILQVEKRLKKSILTLFIGPEGQVQFPPINEILVVLQGSNKVHGVSDEDIINAFEDYIDNGGTTTDLYTAVNDLLAQSGFFGKQKDDSKTATELAQTSLSLVDNEE</sequence>
<dbReference type="InterPro" id="IPR046078">
    <property type="entry name" value="DUF6096"/>
</dbReference>
<keyword evidence="2" id="KW-1185">Reference proteome</keyword>
<dbReference type="Pfam" id="PF19591">
    <property type="entry name" value="DUF6096"/>
    <property type="match status" value="1"/>
</dbReference>
<reference evidence="1 2" key="1">
    <citation type="journal article" date="2015" name="Genome Announc.">
        <title>Expanding the biotechnology potential of lactobacilli through comparative genomics of 213 strains and associated genera.</title>
        <authorList>
            <person name="Sun Z."/>
            <person name="Harris H.M."/>
            <person name="McCann A."/>
            <person name="Guo C."/>
            <person name="Argimon S."/>
            <person name="Zhang W."/>
            <person name="Yang X."/>
            <person name="Jeffery I.B."/>
            <person name="Cooney J.C."/>
            <person name="Kagawa T.F."/>
            <person name="Liu W."/>
            <person name="Song Y."/>
            <person name="Salvetti E."/>
            <person name="Wrobel A."/>
            <person name="Rasinkangas P."/>
            <person name="Parkhill J."/>
            <person name="Rea M.C."/>
            <person name="O'Sullivan O."/>
            <person name="Ritari J."/>
            <person name="Douillard F.P."/>
            <person name="Paul Ross R."/>
            <person name="Yang R."/>
            <person name="Briner A.E."/>
            <person name="Felis G.E."/>
            <person name="de Vos W.M."/>
            <person name="Barrangou R."/>
            <person name="Klaenhammer T.R."/>
            <person name="Caufield P.W."/>
            <person name="Cui Y."/>
            <person name="Zhang H."/>
            <person name="O'Toole P.W."/>
        </authorList>
    </citation>
    <scope>NUCLEOTIDE SEQUENCE [LARGE SCALE GENOMIC DNA]</scope>
    <source>
        <strain evidence="1 2">DSM 19284</strain>
    </source>
</reference>
<gene>
    <name evidence="1" type="ORF">FC20_GL001192</name>
</gene>
<evidence type="ECO:0000313" key="1">
    <source>
        <dbReference type="EMBL" id="KRL00659.1"/>
    </source>
</evidence>
<dbReference type="STRING" id="1293597.FC20_GL001192"/>
<dbReference type="Proteomes" id="UP000051074">
    <property type="component" value="Unassembled WGS sequence"/>
</dbReference>
<dbReference type="EMBL" id="AZDU01000039">
    <property type="protein sequence ID" value="KRL00659.1"/>
    <property type="molecule type" value="Genomic_DNA"/>
</dbReference>
<evidence type="ECO:0000313" key="2">
    <source>
        <dbReference type="Proteomes" id="UP000051074"/>
    </source>
</evidence>
<comment type="caution">
    <text evidence="1">The sequence shown here is derived from an EMBL/GenBank/DDBJ whole genome shotgun (WGS) entry which is preliminary data.</text>
</comment>
<protein>
    <submittedName>
        <fullName evidence="1">Uncharacterized protein</fullName>
    </submittedName>
</protein>